<dbReference type="NCBIfam" id="TIGR01845">
    <property type="entry name" value="outer_NodT"/>
    <property type="match status" value="1"/>
</dbReference>
<dbReference type="Gene3D" id="1.20.1600.10">
    <property type="entry name" value="Outer membrane efflux proteins (OEP)"/>
    <property type="match status" value="1"/>
</dbReference>
<evidence type="ECO:0000256" key="2">
    <source>
        <dbReference type="RuleBase" id="RU362097"/>
    </source>
</evidence>
<protein>
    <submittedName>
        <fullName evidence="4">Toluene efflux pump outer membrane protein TtgI</fullName>
    </submittedName>
</protein>
<comment type="similarity">
    <text evidence="1 2">Belongs to the outer membrane factor (OMF) (TC 1.B.17) family.</text>
</comment>
<keyword evidence="5" id="KW-1185">Reference proteome</keyword>
<evidence type="ECO:0000256" key="1">
    <source>
        <dbReference type="ARBA" id="ARBA00007613"/>
    </source>
</evidence>
<organism evidence="4 5">
    <name type="scientific">Bremerella volcania</name>
    <dbReference type="NCBI Taxonomy" id="2527984"/>
    <lineage>
        <taxon>Bacteria</taxon>
        <taxon>Pseudomonadati</taxon>
        <taxon>Planctomycetota</taxon>
        <taxon>Planctomycetia</taxon>
        <taxon>Pirellulales</taxon>
        <taxon>Pirellulaceae</taxon>
        <taxon>Bremerella</taxon>
    </lineage>
</organism>
<evidence type="ECO:0000313" key="5">
    <source>
        <dbReference type="Proteomes" id="UP000318626"/>
    </source>
</evidence>
<keyword evidence="2" id="KW-0449">Lipoprotein</keyword>
<dbReference type="PANTHER" id="PTHR30203:SF33">
    <property type="entry name" value="BLR4455 PROTEIN"/>
    <property type="match status" value="1"/>
</dbReference>
<dbReference type="InterPro" id="IPR010131">
    <property type="entry name" value="MdtP/NodT-like"/>
</dbReference>
<evidence type="ECO:0000256" key="3">
    <source>
        <dbReference type="SAM" id="Coils"/>
    </source>
</evidence>
<dbReference type="EMBL" id="CP036289">
    <property type="protein sequence ID" value="QDU75736.1"/>
    <property type="molecule type" value="Genomic_DNA"/>
</dbReference>
<keyword evidence="3" id="KW-0175">Coiled coil</keyword>
<keyword evidence="2" id="KW-0812">Transmembrane</keyword>
<keyword evidence="2" id="KW-1134">Transmembrane beta strand</keyword>
<comment type="subcellular location">
    <subcellularLocation>
        <location evidence="2">Cell membrane</location>
        <topology evidence="2">Lipid-anchor</topology>
    </subcellularLocation>
</comment>
<dbReference type="SUPFAM" id="SSF56954">
    <property type="entry name" value="Outer membrane efflux proteins (OEP)"/>
    <property type="match status" value="1"/>
</dbReference>
<dbReference type="OrthoDB" id="9770517at2"/>
<keyword evidence="2" id="KW-0564">Palmitate</keyword>
<dbReference type="GO" id="GO:0015562">
    <property type="term" value="F:efflux transmembrane transporter activity"/>
    <property type="evidence" value="ECO:0007669"/>
    <property type="project" value="InterPro"/>
</dbReference>
<name>A0A518C932_9BACT</name>
<dbReference type="Proteomes" id="UP000318626">
    <property type="component" value="Chromosome"/>
</dbReference>
<reference evidence="5" key="1">
    <citation type="submission" date="2019-02" db="EMBL/GenBank/DDBJ databases">
        <title>Deep-cultivation of Planctomycetes and their phenomic and genomic characterization uncovers novel biology.</title>
        <authorList>
            <person name="Wiegand S."/>
            <person name="Jogler M."/>
            <person name="Boedeker C."/>
            <person name="Pinto D."/>
            <person name="Vollmers J."/>
            <person name="Rivas-Marin E."/>
            <person name="Kohn T."/>
            <person name="Peeters S.H."/>
            <person name="Heuer A."/>
            <person name="Rast P."/>
            <person name="Oberbeckmann S."/>
            <person name="Bunk B."/>
            <person name="Jeske O."/>
            <person name="Meyerdierks A."/>
            <person name="Storesund J.E."/>
            <person name="Kallscheuer N."/>
            <person name="Luecker S."/>
            <person name="Lage O.M."/>
            <person name="Pohl T."/>
            <person name="Merkel B.J."/>
            <person name="Hornburger P."/>
            <person name="Mueller R.-W."/>
            <person name="Bruemmer F."/>
            <person name="Labrenz M."/>
            <person name="Spormann A.M."/>
            <person name="Op den Camp H."/>
            <person name="Overmann J."/>
            <person name="Amann R."/>
            <person name="Jetten M.S.M."/>
            <person name="Mascher T."/>
            <person name="Medema M.H."/>
            <person name="Devos D.P."/>
            <person name="Kaster A.-K."/>
            <person name="Ovreas L."/>
            <person name="Rohde M."/>
            <person name="Galperin M.Y."/>
            <person name="Jogler C."/>
        </authorList>
    </citation>
    <scope>NUCLEOTIDE SEQUENCE [LARGE SCALE GENOMIC DNA]</scope>
    <source>
        <strain evidence="5">Pan97</strain>
    </source>
</reference>
<dbReference type="Gene3D" id="2.20.200.10">
    <property type="entry name" value="Outer membrane efflux proteins (OEP)"/>
    <property type="match status" value="1"/>
</dbReference>
<proteinExistence type="inferred from homology"/>
<dbReference type="GO" id="GO:0005886">
    <property type="term" value="C:plasma membrane"/>
    <property type="evidence" value="ECO:0007669"/>
    <property type="project" value="UniProtKB-SubCell"/>
</dbReference>
<dbReference type="Pfam" id="PF02321">
    <property type="entry name" value="OEP"/>
    <property type="match status" value="2"/>
</dbReference>
<dbReference type="InterPro" id="IPR003423">
    <property type="entry name" value="OMP_efflux"/>
</dbReference>
<gene>
    <name evidence="4" type="primary">ttgI_2</name>
    <name evidence="4" type="ORF">Pan97_27780</name>
</gene>
<accession>A0A518C932</accession>
<dbReference type="PANTHER" id="PTHR30203">
    <property type="entry name" value="OUTER MEMBRANE CATION EFFLUX PROTEIN"/>
    <property type="match status" value="1"/>
</dbReference>
<dbReference type="KEGG" id="bvo:Pan97_27780"/>
<sequence length="498" mass="55555">MNSHLSTGWFLTWLLLLVLQLSGSGCAGKESAVKLPTQSPPPFSESGQAPLRDFWWTTFDDQELDQQVDIALRGNFDLEGALQRILQAQAIARREASDLLPDVDGVALAESTVRTDSPNSARWVLGLDASYQVDLWGEIGSRVDAQWLRASATEADFNVVALTLSADVARTWFALIEANAQIELLDEQIQTNLTGLKLQEARFGLGQIRSADVLRQRQLVESTREQRVVVLSRIEVLEHLLAVLQGQPPQEASYSPGAQLPQLPPLPETGLPAELLNRRPDIRRDFLALWAADRDLASAVSAQYPRLNLAASFTTVAESPENLFREWVFSVAGQLIAPLIDGGQRRAEVDRNVATVRLRFTEFSQTVLIAYQEVENALVREQYQLQRIEKLETQAKLAHQASIQLREQYLIGETEYLDVLSSIQQEQSLQRNVLSARLELILNRIALYLALAGDFDPRQAYPLANIPLEYVDGVPIEIIEGAPPVIVEQLPEENDIDE</sequence>
<keyword evidence="2" id="KW-0472">Membrane</keyword>
<dbReference type="AlphaFoldDB" id="A0A518C932"/>
<feature type="coiled-coil region" evidence="3">
    <location>
        <begin position="371"/>
        <end position="408"/>
    </location>
</feature>
<evidence type="ECO:0000313" key="4">
    <source>
        <dbReference type="EMBL" id="QDU75736.1"/>
    </source>
</evidence>